<protein>
    <submittedName>
        <fullName evidence="2">Exonuclease III</fullName>
    </submittedName>
</protein>
<dbReference type="RefSeq" id="WP_157739435.1">
    <property type="nucleotide sequence ID" value="NZ_FNGK01000001.1"/>
</dbReference>
<evidence type="ECO:0000313" key="3">
    <source>
        <dbReference type="Proteomes" id="UP000215355"/>
    </source>
</evidence>
<dbReference type="KEGG" id="smiz:4412673_01623"/>
<dbReference type="EMBL" id="LT906468">
    <property type="protein sequence ID" value="SNV48825.1"/>
    <property type="molecule type" value="Genomic_DNA"/>
</dbReference>
<dbReference type="Proteomes" id="UP000215355">
    <property type="component" value="Chromosome 1"/>
</dbReference>
<dbReference type="GO" id="GO:0004527">
    <property type="term" value="F:exonuclease activity"/>
    <property type="evidence" value="ECO:0007669"/>
    <property type="project" value="UniProtKB-KW"/>
</dbReference>
<keyword evidence="2" id="KW-0378">Hydrolase</keyword>
<name>A0AAJ5BZV4_9SPHI</name>
<evidence type="ECO:0000313" key="2">
    <source>
        <dbReference type="EMBL" id="SNV48825.1"/>
    </source>
</evidence>
<dbReference type="GO" id="GO:0016020">
    <property type="term" value="C:membrane"/>
    <property type="evidence" value="ECO:0007669"/>
    <property type="project" value="GOC"/>
</dbReference>
<dbReference type="GO" id="GO:0006506">
    <property type="term" value="P:GPI anchor biosynthetic process"/>
    <property type="evidence" value="ECO:0007669"/>
    <property type="project" value="TreeGrafter"/>
</dbReference>
<gene>
    <name evidence="2" type="ORF">SAMEA4412673_01623</name>
</gene>
<feature type="domain" description="Endonuclease/exonuclease/phosphatase" evidence="1">
    <location>
        <begin position="29"/>
        <end position="282"/>
    </location>
</feature>
<dbReference type="SUPFAM" id="SSF56219">
    <property type="entry name" value="DNase I-like"/>
    <property type="match status" value="1"/>
</dbReference>
<dbReference type="InterPro" id="IPR005135">
    <property type="entry name" value="Endo/exonuclease/phosphatase"/>
</dbReference>
<dbReference type="PANTHER" id="PTHR14859">
    <property type="entry name" value="CALCOFLUOR WHITE HYPERSENSITIVE PROTEIN PRECURSOR"/>
    <property type="match status" value="1"/>
</dbReference>
<dbReference type="Pfam" id="PF03372">
    <property type="entry name" value="Exo_endo_phos"/>
    <property type="match status" value="1"/>
</dbReference>
<dbReference type="AlphaFoldDB" id="A0AAJ5BZV4"/>
<dbReference type="PANTHER" id="PTHR14859:SF1">
    <property type="entry name" value="PGAP2-INTERACTING PROTEIN"/>
    <property type="match status" value="1"/>
</dbReference>
<dbReference type="Gene3D" id="3.60.10.10">
    <property type="entry name" value="Endonuclease/exonuclease/phosphatase"/>
    <property type="match status" value="1"/>
</dbReference>
<keyword evidence="2" id="KW-0540">Nuclease</keyword>
<organism evidence="2 3">
    <name type="scientific">Sphingobacterium mizutaii</name>
    <dbReference type="NCBI Taxonomy" id="1010"/>
    <lineage>
        <taxon>Bacteria</taxon>
        <taxon>Pseudomonadati</taxon>
        <taxon>Bacteroidota</taxon>
        <taxon>Sphingobacteriia</taxon>
        <taxon>Sphingobacteriales</taxon>
        <taxon>Sphingobacteriaceae</taxon>
        <taxon>Sphingobacterium</taxon>
    </lineage>
</organism>
<dbReference type="InterPro" id="IPR036691">
    <property type="entry name" value="Endo/exonu/phosph_ase_sf"/>
</dbReference>
<keyword evidence="2" id="KW-0269">Exonuclease</keyword>
<reference evidence="2 3" key="1">
    <citation type="submission" date="2017-06" db="EMBL/GenBank/DDBJ databases">
        <authorList>
            <consortium name="Pathogen Informatics"/>
        </authorList>
    </citation>
    <scope>NUCLEOTIDE SEQUENCE [LARGE SCALE GENOMIC DNA]</scope>
    <source>
        <strain evidence="2 3">NCTC12149</strain>
    </source>
</reference>
<accession>A0AAJ5BZV4</accession>
<evidence type="ECO:0000259" key="1">
    <source>
        <dbReference type="Pfam" id="PF03372"/>
    </source>
</evidence>
<sequence length="292" mass="33621">MKNIIKYFSIIAIACVSTQAVAQKKIKILSYNVLYGLQKDSTANIDRYVELVKELDPDIVATQEMNGWKQKTLEDLAKRYNHPYALQSKEDGFPTALTSKKPMVNFKKVTENMWHSYIYAKIEGIHIFVIHFSPFSYKKRQEEVENIIAQTKELNPKEPILIMGDFNSLSESDSKNYDEAVLASMKEQEIKREQVRNLNNGAIDYTVLKKLEDAGFYDSYKVLNKNFESSVPTYKSGEAKIKQSNAGIGKRIDFLWANEPAKKMLTKSIVLKNEKTHIISDHYPVYVELELQ</sequence>
<proteinExistence type="predicted"/>
<dbReference type="InterPro" id="IPR051916">
    <property type="entry name" value="GPI-anchor_lipid_remodeler"/>
</dbReference>